<feature type="transmembrane region" description="Helical" evidence="3">
    <location>
        <begin position="446"/>
        <end position="466"/>
    </location>
</feature>
<feature type="signal peptide" evidence="4">
    <location>
        <begin position="1"/>
        <end position="29"/>
    </location>
</feature>
<gene>
    <name evidence="7" type="ORF">C4544_04120</name>
</gene>
<protein>
    <submittedName>
        <fullName evidence="7">HYR domain-containing protein</fullName>
    </submittedName>
</protein>
<evidence type="ECO:0000259" key="6">
    <source>
        <dbReference type="PROSITE" id="PS51841"/>
    </source>
</evidence>
<keyword evidence="3" id="KW-0472">Membrane</keyword>
<comment type="caution">
    <text evidence="7">The sequence shown here is derived from an EMBL/GenBank/DDBJ whole genome shotgun (WGS) entry which is preliminary data.</text>
</comment>
<evidence type="ECO:0000256" key="3">
    <source>
        <dbReference type="SAM" id="Phobius"/>
    </source>
</evidence>
<evidence type="ECO:0000313" key="8">
    <source>
        <dbReference type="Proteomes" id="UP000285655"/>
    </source>
</evidence>
<proteinExistence type="predicted"/>
<dbReference type="AlphaFoldDB" id="A0A419DCV6"/>
<dbReference type="PANTHER" id="PTHR34677:SF3">
    <property type="entry name" value="BACTERIAL IG-LIKE DOMAIN-CONTAINING PROTEIN"/>
    <property type="match status" value="1"/>
</dbReference>
<dbReference type="SUPFAM" id="SSF74853">
    <property type="entry name" value="Lamin A/C globular tail domain"/>
    <property type="match status" value="1"/>
</dbReference>
<feature type="domain" description="HYR" evidence="5">
    <location>
        <begin position="296"/>
        <end position="377"/>
    </location>
</feature>
<accession>A0A419DCV6</accession>
<name>A0A419DCV6_9BACT</name>
<keyword evidence="1" id="KW-0677">Repeat</keyword>
<dbReference type="InterPro" id="IPR003410">
    <property type="entry name" value="HYR_dom"/>
</dbReference>
<feature type="region of interest" description="Disordered" evidence="2">
    <location>
        <begin position="409"/>
        <end position="442"/>
    </location>
</feature>
<dbReference type="Pfam" id="PF02494">
    <property type="entry name" value="HYR"/>
    <property type="match status" value="1"/>
</dbReference>
<dbReference type="PANTHER" id="PTHR34677">
    <property type="match status" value="1"/>
</dbReference>
<feature type="compositionally biased region" description="Polar residues" evidence="2">
    <location>
        <begin position="152"/>
        <end position="170"/>
    </location>
</feature>
<feature type="compositionally biased region" description="Basic and acidic residues" evidence="2">
    <location>
        <begin position="415"/>
        <end position="442"/>
    </location>
</feature>
<dbReference type="PROSITE" id="PS50825">
    <property type="entry name" value="HYR"/>
    <property type="match status" value="1"/>
</dbReference>
<keyword evidence="4" id="KW-0732">Signal</keyword>
<dbReference type="InterPro" id="IPR036415">
    <property type="entry name" value="Lamin_tail_dom_sf"/>
</dbReference>
<evidence type="ECO:0000256" key="1">
    <source>
        <dbReference type="ARBA" id="ARBA00022737"/>
    </source>
</evidence>
<dbReference type="InterPro" id="IPR001322">
    <property type="entry name" value="Lamin_tail_dom"/>
</dbReference>
<dbReference type="Pfam" id="PF00932">
    <property type="entry name" value="LTD"/>
    <property type="match status" value="1"/>
</dbReference>
<feature type="chain" id="PRO_5019525798" evidence="4">
    <location>
        <begin position="30"/>
        <end position="476"/>
    </location>
</feature>
<dbReference type="Proteomes" id="UP000285655">
    <property type="component" value="Unassembled WGS sequence"/>
</dbReference>
<dbReference type="EMBL" id="QZJW01000036">
    <property type="protein sequence ID" value="RJO60928.1"/>
    <property type="molecule type" value="Genomic_DNA"/>
</dbReference>
<keyword evidence="3" id="KW-1133">Transmembrane helix</keyword>
<feature type="region of interest" description="Disordered" evidence="2">
    <location>
        <begin position="149"/>
        <end position="171"/>
    </location>
</feature>
<feature type="domain" description="LTD" evidence="6">
    <location>
        <begin position="34"/>
        <end position="148"/>
    </location>
</feature>
<reference evidence="7 8" key="1">
    <citation type="journal article" date="2017" name="ISME J.">
        <title>Energy and carbon metabolisms in a deep terrestrial subsurface fluid microbial community.</title>
        <authorList>
            <person name="Momper L."/>
            <person name="Jungbluth S.P."/>
            <person name="Lee M.D."/>
            <person name="Amend J.P."/>
        </authorList>
    </citation>
    <scope>NUCLEOTIDE SEQUENCE [LARGE SCALE GENOMIC DNA]</scope>
    <source>
        <strain evidence="7">SURF_29</strain>
    </source>
</reference>
<organism evidence="7 8">
    <name type="scientific">candidate division WS5 bacterium</name>
    <dbReference type="NCBI Taxonomy" id="2093353"/>
    <lineage>
        <taxon>Bacteria</taxon>
        <taxon>candidate division WS5</taxon>
    </lineage>
</organism>
<evidence type="ECO:0000256" key="4">
    <source>
        <dbReference type="SAM" id="SignalP"/>
    </source>
</evidence>
<dbReference type="InterPro" id="IPR044048">
    <property type="entry name" value="Big_12"/>
</dbReference>
<sequence length="476" mass="48739">MKKILKKLKGKITVFAVAMLALQPVLGLAALPVETYANTEGTGIVINEIQTTGSNAGDEFVELYNPTASLVDLTGWKVQYKQAVGGSWIDKAIITSGSIIGNGFYLVGAGSIGATLDTGMDAGLAQTAGHVRLVNDGGTPMDLVGYGATADSAENNNPASAPGSSQSIERTSLGIDTDNNGVDFGLSLAPNPQNSASPIVDTIKPTITLSSTSTNSTNISPISVTATFSENIVGFDVSDITVNNGSVSNFSGSGSVYTFDATPTSEGVITIDVVAAIAQDLAGNDNLAATQLSRVYDKTPPVITDTPDDITVEASTGSAVVSYASPTATDVVDGSVGVVCTPPSGSSFSLGDTPVNCTAIDSAGNLKTETFTVTVVSPKVDAPVVAGPTAPATLAVAEVPVDNQVYGSESYQGEVKADQEVKADDGSSTEEQKDEKPEDTKGDKNVPLWGIIFLLILAGIGGYLFYSQSPEKSGKK</sequence>
<evidence type="ECO:0000256" key="2">
    <source>
        <dbReference type="SAM" id="MobiDB-lite"/>
    </source>
</evidence>
<evidence type="ECO:0000259" key="5">
    <source>
        <dbReference type="PROSITE" id="PS50825"/>
    </source>
</evidence>
<dbReference type="Pfam" id="PF19078">
    <property type="entry name" value="Big_12"/>
    <property type="match status" value="1"/>
</dbReference>
<evidence type="ECO:0000313" key="7">
    <source>
        <dbReference type="EMBL" id="RJO60928.1"/>
    </source>
</evidence>
<dbReference type="PROSITE" id="PS51841">
    <property type="entry name" value="LTD"/>
    <property type="match status" value="1"/>
</dbReference>
<keyword evidence="3" id="KW-0812">Transmembrane</keyword>